<feature type="compositionally biased region" description="Basic and acidic residues" evidence="1">
    <location>
        <begin position="287"/>
        <end position="296"/>
    </location>
</feature>
<evidence type="ECO:0000313" key="3">
    <source>
        <dbReference type="Proteomes" id="UP000785679"/>
    </source>
</evidence>
<name>A0A8J8SW68_HALGN</name>
<evidence type="ECO:0000313" key="2">
    <source>
        <dbReference type="EMBL" id="TNV72890.1"/>
    </source>
</evidence>
<accession>A0A8J8SW68</accession>
<proteinExistence type="predicted"/>
<evidence type="ECO:0000256" key="1">
    <source>
        <dbReference type="SAM" id="MobiDB-lite"/>
    </source>
</evidence>
<dbReference type="Proteomes" id="UP000785679">
    <property type="component" value="Unassembled WGS sequence"/>
</dbReference>
<reference evidence="2" key="1">
    <citation type="submission" date="2019-06" db="EMBL/GenBank/DDBJ databases">
        <authorList>
            <person name="Zheng W."/>
        </authorList>
    </citation>
    <scope>NUCLEOTIDE SEQUENCE</scope>
    <source>
        <strain evidence="2">QDHG01</strain>
    </source>
</reference>
<feature type="region of interest" description="Disordered" evidence="1">
    <location>
        <begin position="273"/>
        <end position="296"/>
    </location>
</feature>
<keyword evidence="3" id="KW-1185">Reference proteome</keyword>
<organism evidence="2 3">
    <name type="scientific">Halteria grandinella</name>
    <dbReference type="NCBI Taxonomy" id="5974"/>
    <lineage>
        <taxon>Eukaryota</taxon>
        <taxon>Sar</taxon>
        <taxon>Alveolata</taxon>
        <taxon>Ciliophora</taxon>
        <taxon>Intramacronucleata</taxon>
        <taxon>Spirotrichea</taxon>
        <taxon>Stichotrichia</taxon>
        <taxon>Sporadotrichida</taxon>
        <taxon>Halteriidae</taxon>
        <taxon>Halteria</taxon>
    </lineage>
</organism>
<dbReference type="EMBL" id="RRYP01020563">
    <property type="protein sequence ID" value="TNV72890.1"/>
    <property type="molecule type" value="Genomic_DNA"/>
</dbReference>
<sequence length="296" mass="34007">MIQRRFLIHLFYNNYNILHTQSGIFASTCLSFLFYNQFNSSSFASLPPVRLCSMLLASSARYSDSTLSPQTPSSSTKFISSAKTKLTTSLLREAIRSRRDSRRVRREKPEGLLFVLLQRTQSMEKKYSEVTVQVMNSIKQYYLRSIEVSRLCYSIVHISPVMMIHVKLCAMVTMCRSSMFSYLICALTSCQKYYPLLAFSLYSLNSAQLNTRVMKYPIDSSRSVILRHLVTPFSYSICLYSSWLSLPRLQSASISSEVSASSLNSLRQSRKWRSNFSPGERSSGLRARRDEWGSQY</sequence>
<gene>
    <name evidence="2" type="ORF">FGO68_gene6992</name>
</gene>
<protein>
    <submittedName>
        <fullName evidence="2">Uncharacterized protein</fullName>
    </submittedName>
</protein>
<comment type="caution">
    <text evidence="2">The sequence shown here is derived from an EMBL/GenBank/DDBJ whole genome shotgun (WGS) entry which is preliminary data.</text>
</comment>
<dbReference type="AlphaFoldDB" id="A0A8J8SW68"/>